<sequence length="588" mass="66016">MFKFKFIFKMSMLFDQIKLLHSQKLYSNVIKVAEMVLKVSEHSTDILTAPHKFRILAYQGDSHYYLGNYRQAEAAYKTALTFKDACSSSKATQKPYDGLKDPMPDLDIKYHLHLCLVKLKDIKQALAVLQSVPSKQRKTKINMAIAKLHHQTGNIVHAVTAYNKVLKECPLAIEAAEGLLSLGVKGAEVNAMMLEMVGINGLEWISGWLKAHAYLFQQTEYPAAINTLKQLDDNSPLCNSNRLLVAIGKSYYFYGDRKNALIYLQRAYRLNPLMQDGLCTLAMCLYMEKHNRELEKLLPTSYTDESSIDSHMWIVLAFVCYSNSNYSKALCLAQKACSVDPRNIEALLLHGMILTSMKKYSEAILQFRKANDIASYLFDPHKGMVDCYIALHKMRNAVTAASNCCKQMNNHPKALTLYASILMKDPTTVGKAKILLERALTMDEYYLPAIYMVAQIYEQEGNYSPAVAILHKQALDQPTCRLYQMLGDLSVKQNQLEKAFDFYYSALNLDPNNKRVMESLESLGKPCNTSTATSADSTGPVLNGSLLDATFSGVNNAENESTPFNNAVHEEDTFMDSDHEGSGSDISI</sequence>
<keyword evidence="4" id="KW-1185">Reference proteome</keyword>
<dbReference type="EMBL" id="VUJU01001936">
    <property type="protein sequence ID" value="KAF0763222.1"/>
    <property type="molecule type" value="Genomic_DNA"/>
</dbReference>
<dbReference type="InterPro" id="IPR011990">
    <property type="entry name" value="TPR-like_helical_dom_sf"/>
</dbReference>
<organism evidence="3 4">
    <name type="scientific">Aphis craccivora</name>
    <name type="common">Cowpea aphid</name>
    <dbReference type="NCBI Taxonomy" id="307492"/>
    <lineage>
        <taxon>Eukaryota</taxon>
        <taxon>Metazoa</taxon>
        <taxon>Ecdysozoa</taxon>
        <taxon>Arthropoda</taxon>
        <taxon>Hexapoda</taxon>
        <taxon>Insecta</taxon>
        <taxon>Pterygota</taxon>
        <taxon>Neoptera</taxon>
        <taxon>Paraneoptera</taxon>
        <taxon>Hemiptera</taxon>
        <taxon>Sternorrhyncha</taxon>
        <taxon>Aphidomorpha</taxon>
        <taxon>Aphidoidea</taxon>
        <taxon>Aphididae</taxon>
        <taxon>Aphidini</taxon>
        <taxon>Aphis</taxon>
        <taxon>Aphis</taxon>
    </lineage>
</organism>
<dbReference type="Pfam" id="PF13429">
    <property type="entry name" value="TPR_15"/>
    <property type="match status" value="1"/>
</dbReference>
<comment type="caution">
    <text evidence="3">The sequence shown here is derived from an EMBL/GenBank/DDBJ whole genome shotgun (WGS) entry which is preliminary data.</text>
</comment>
<dbReference type="InterPro" id="IPR019734">
    <property type="entry name" value="TPR_rpt"/>
</dbReference>
<dbReference type="GO" id="GO:0016567">
    <property type="term" value="P:protein ubiquitination"/>
    <property type="evidence" value="ECO:0007669"/>
    <property type="project" value="TreeGrafter"/>
</dbReference>
<evidence type="ECO:0000313" key="3">
    <source>
        <dbReference type="EMBL" id="KAF0763222.1"/>
    </source>
</evidence>
<protein>
    <submittedName>
        <fullName evidence="3">Anaphase-promoting complex subunit 7</fullName>
    </submittedName>
</protein>
<reference evidence="3 4" key="1">
    <citation type="submission" date="2019-08" db="EMBL/GenBank/DDBJ databases">
        <title>Whole genome of Aphis craccivora.</title>
        <authorList>
            <person name="Voronova N.V."/>
            <person name="Shulinski R.S."/>
            <person name="Bandarenka Y.V."/>
            <person name="Zhorov D.G."/>
            <person name="Warner D."/>
        </authorList>
    </citation>
    <scope>NUCLEOTIDE SEQUENCE [LARGE SCALE GENOMIC DNA]</scope>
    <source>
        <strain evidence="3">180601</strain>
        <tissue evidence="3">Whole Body</tissue>
    </source>
</reference>
<evidence type="ECO:0000313" key="4">
    <source>
        <dbReference type="Proteomes" id="UP000478052"/>
    </source>
</evidence>
<keyword evidence="1 2" id="KW-0802">TPR repeat</keyword>
<dbReference type="SMART" id="SM00028">
    <property type="entry name" value="TPR"/>
    <property type="match status" value="7"/>
</dbReference>
<feature type="repeat" description="TPR" evidence="2">
    <location>
        <begin position="241"/>
        <end position="274"/>
    </location>
</feature>
<feature type="repeat" description="TPR" evidence="2">
    <location>
        <begin position="480"/>
        <end position="513"/>
    </location>
</feature>
<dbReference type="Proteomes" id="UP000478052">
    <property type="component" value="Unassembled WGS sequence"/>
</dbReference>
<dbReference type="SUPFAM" id="SSF48452">
    <property type="entry name" value="TPR-like"/>
    <property type="match status" value="2"/>
</dbReference>
<dbReference type="GO" id="GO:0005680">
    <property type="term" value="C:anaphase-promoting complex"/>
    <property type="evidence" value="ECO:0007669"/>
    <property type="project" value="TreeGrafter"/>
</dbReference>
<dbReference type="AlphaFoldDB" id="A0A6G0YYF5"/>
<dbReference type="OrthoDB" id="308440at2759"/>
<dbReference type="PANTHER" id="PTHR12558:SF36">
    <property type="entry name" value="ANAPHASE-PROMOTING COMPLEX SUBUNIT 7"/>
    <property type="match status" value="1"/>
</dbReference>
<gene>
    <name evidence="3" type="ORF">FWK35_00003744</name>
</gene>
<dbReference type="Pfam" id="PF13181">
    <property type="entry name" value="TPR_8"/>
    <property type="match status" value="1"/>
</dbReference>
<dbReference type="GO" id="GO:0051301">
    <property type="term" value="P:cell division"/>
    <property type="evidence" value="ECO:0007669"/>
    <property type="project" value="TreeGrafter"/>
</dbReference>
<dbReference type="PANTHER" id="PTHR12558">
    <property type="entry name" value="CELL DIVISION CYCLE 16,23,27"/>
    <property type="match status" value="1"/>
</dbReference>
<proteinExistence type="predicted"/>
<dbReference type="GO" id="GO:0045842">
    <property type="term" value="P:positive regulation of mitotic metaphase/anaphase transition"/>
    <property type="evidence" value="ECO:0007669"/>
    <property type="project" value="TreeGrafter"/>
</dbReference>
<evidence type="ECO:0000256" key="2">
    <source>
        <dbReference type="PROSITE-ProRule" id="PRU00339"/>
    </source>
</evidence>
<name>A0A6G0YYF5_APHCR</name>
<dbReference type="Gene3D" id="1.25.40.10">
    <property type="entry name" value="Tetratricopeptide repeat domain"/>
    <property type="match status" value="4"/>
</dbReference>
<dbReference type="PROSITE" id="PS50005">
    <property type="entry name" value="TPR"/>
    <property type="match status" value="2"/>
</dbReference>
<evidence type="ECO:0000256" key="1">
    <source>
        <dbReference type="ARBA" id="ARBA00022803"/>
    </source>
</evidence>
<accession>A0A6G0YYF5</accession>